<evidence type="ECO:0000313" key="2">
    <source>
        <dbReference type="Proteomes" id="UP001225356"/>
    </source>
</evidence>
<proteinExistence type="predicted"/>
<organism evidence="1 2">
    <name type="scientific">Streptosporangium lutulentum</name>
    <dbReference type="NCBI Taxonomy" id="1461250"/>
    <lineage>
        <taxon>Bacteria</taxon>
        <taxon>Bacillati</taxon>
        <taxon>Actinomycetota</taxon>
        <taxon>Actinomycetes</taxon>
        <taxon>Streptosporangiales</taxon>
        <taxon>Streptosporangiaceae</taxon>
        <taxon>Streptosporangium</taxon>
    </lineage>
</organism>
<dbReference type="EMBL" id="JAUSQU010000001">
    <property type="protein sequence ID" value="MDP9844638.1"/>
    <property type="molecule type" value="Genomic_DNA"/>
</dbReference>
<reference evidence="1 2" key="1">
    <citation type="submission" date="2023-07" db="EMBL/GenBank/DDBJ databases">
        <title>Sequencing the genomes of 1000 actinobacteria strains.</title>
        <authorList>
            <person name="Klenk H.-P."/>
        </authorList>
    </citation>
    <scope>NUCLEOTIDE SEQUENCE [LARGE SCALE GENOMIC DNA]</scope>
    <source>
        <strain evidence="1 2">DSM 46740</strain>
    </source>
</reference>
<accession>A0ABT9QE86</accession>
<keyword evidence="2" id="KW-1185">Reference proteome</keyword>
<dbReference type="Proteomes" id="UP001225356">
    <property type="component" value="Unassembled WGS sequence"/>
</dbReference>
<sequence>MRLHFRNRYTHTLWVATMSYDPGGCGGHGDWRCRGWWGINPGGEAYVLDTGNRYAAFYAEASNGVIWTGSYGPIPVTQAAFDHCLDAPGQRRVGAHLVDLNNYANYYVNLVA</sequence>
<comment type="caution">
    <text evidence="1">The sequence shown here is derived from an EMBL/GenBank/DDBJ whole genome shotgun (WGS) entry which is preliminary data.</text>
</comment>
<name>A0ABT9QE86_9ACTN</name>
<protein>
    <submittedName>
        <fullName evidence="1">Membrane protein</fullName>
    </submittedName>
</protein>
<dbReference type="RefSeq" id="WP_307559653.1">
    <property type="nucleotide sequence ID" value="NZ_JAUSQU010000001.1"/>
</dbReference>
<gene>
    <name evidence="1" type="ORF">J2853_003849</name>
</gene>
<evidence type="ECO:0000313" key="1">
    <source>
        <dbReference type="EMBL" id="MDP9844638.1"/>
    </source>
</evidence>